<comment type="caution">
    <text evidence="5">The sequence shown here is derived from an EMBL/GenBank/DDBJ whole genome shotgun (WGS) entry which is preliminary data.</text>
</comment>
<dbReference type="PANTHER" id="PTHR30349">
    <property type="entry name" value="PHAGE INTEGRASE-RELATED"/>
    <property type="match status" value="1"/>
</dbReference>
<feature type="domain" description="Tyr recombinase" evidence="4">
    <location>
        <begin position="86"/>
        <end position="258"/>
    </location>
</feature>
<dbReference type="HOGENOM" id="CLU_1034043_0_0_9"/>
<dbReference type="PROSITE" id="PS51898">
    <property type="entry name" value="TYR_RECOMBINASE"/>
    <property type="match status" value="1"/>
</dbReference>
<dbReference type="InterPro" id="IPR002104">
    <property type="entry name" value="Integrase_catalytic"/>
</dbReference>
<dbReference type="InterPro" id="IPR013762">
    <property type="entry name" value="Integrase-like_cat_sf"/>
</dbReference>
<dbReference type="EMBL" id="ABWK02000001">
    <property type="protein sequence ID" value="EEX69986.1"/>
    <property type="molecule type" value="Genomic_DNA"/>
</dbReference>
<accession>C9KJC0</accession>
<keyword evidence="3" id="KW-0233">DNA recombination</keyword>
<dbReference type="PANTHER" id="PTHR30349:SF41">
    <property type="entry name" value="INTEGRASE_RECOMBINASE PROTEIN MJ0367-RELATED"/>
    <property type="match status" value="1"/>
</dbReference>
<dbReference type="STRING" id="500635.MITSMUL_03117"/>
<evidence type="ECO:0000259" key="4">
    <source>
        <dbReference type="PROSITE" id="PS51898"/>
    </source>
</evidence>
<gene>
    <name evidence="5" type="ORF">MITSMUL_03117</name>
</gene>
<dbReference type="CDD" id="cd00397">
    <property type="entry name" value="DNA_BRE_C"/>
    <property type="match status" value="1"/>
</dbReference>
<comment type="similarity">
    <text evidence="1">Belongs to the 'phage' integrase family.</text>
</comment>
<dbReference type="AlphaFoldDB" id="C9KJC0"/>
<dbReference type="Gene3D" id="1.10.443.10">
    <property type="entry name" value="Intergrase catalytic core"/>
    <property type="match status" value="1"/>
</dbReference>
<dbReference type="RefSeq" id="WP_005838972.1">
    <property type="nucleotide sequence ID" value="NZ_GG697141.2"/>
</dbReference>
<dbReference type="GO" id="GO:0006310">
    <property type="term" value="P:DNA recombination"/>
    <property type="evidence" value="ECO:0007669"/>
    <property type="project" value="UniProtKB-KW"/>
</dbReference>
<dbReference type="Proteomes" id="UP000003671">
    <property type="component" value="Unassembled WGS sequence"/>
</dbReference>
<protein>
    <submittedName>
        <fullName evidence="5">Site-specific recombinase, phage integrase family</fullName>
    </submittedName>
</protein>
<dbReference type="SUPFAM" id="SSF56349">
    <property type="entry name" value="DNA breaking-rejoining enzymes"/>
    <property type="match status" value="1"/>
</dbReference>
<evidence type="ECO:0000313" key="6">
    <source>
        <dbReference type="Proteomes" id="UP000003671"/>
    </source>
</evidence>
<keyword evidence="2" id="KW-0238">DNA-binding</keyword>
<dbReference type="eggNOG" id="COG0582">
    <property type="taxonomic scope" value="Bacteria"/>
</dbReference>
<evidence type="ECO:0000256" key="3">
    <source>
        <dbReference type="ARBA" id="ARBA00023172"/>
    </source>
</evidence>
<evidence type="ECO:0000256" key="1">
    <source>
        <dbReference type="ARBA" id="ARBA00008857"/>
    </source>
</evidence>
<evidence type="ECO:0000313" key="5">
    <source>
        <dbReference type="EMBL" id="EEX69986.1"/>
    </source>
</evidence>
<organism evidence="5 6">
    <name type="scientific">Mitsuokella multacida DSM 20544</name>
    <dbReference type="NCBI Taxonomy" id="500635"/>
    <lineage>
        <taxon>Bacteria</taxon>
        <taxon>Bacillati</taxon>
        <taxon>Bacillota</taxon>
        <taxon>Negativicutes</taxon>
        <taxon>Selenomonadales</taxon>
        <taxon>Selenomonadaceae</taxon>
        <taxon>Mitsuokella</taxon>
    </lineage>
</organism>
<evidence type="ECO:0000256" key="2">
    <source>
        <dbReference type="ARBA" id="ARBA00023125"/>
    </source>
</evidence>
<dbReference type="GeneID" id="93480341"/>
<dbReference type="InterPro" id="IPR011010">
    <property type="entry name" value="DNA_brk_join_enz"/>
</dbReference>
<sequence>MGDMSLWHDFLDDVHATKSDNTYKNYRNALRYFKDGSLDEIKLFLENDLADSTKKQTLKVLCIALEYNDMYDKAHKKLIKSYRPNVTIQECPTDKDVELVWGNLLTHRDRAMFALMAYNGLRVGEVVGLDMDDILNGHRLRLRNTKGKRDAIIPLVHPRVLSSLKAYIKERKSESPALFLNHRGVRMSCNGLAQFIRNEFHDNGLAFHAHSLRRYFANTLSRNGIPVQDIQVAMRHASITTTMGYLNIDEDKTRDILREVYGHVL</sequence>
<keyword evidence="6" id="KW-1185">Reference proteome</keyword>
<proteinExistence type="inferred from homology"/>
<dbReference type="GO" id="GO:0015074">
    <property type="term" value="P:DNA integration"/>
    <property type="evidence" value="ECO:0007669"/>
    <property type="project" value="InterPro"/>
</dbReference>
<dbReference type="Pfam" id="PF00589">
    <property type="entry name" value="Phage_integrase"/>
    <property type="match status" value="1"/>
</dbReference>
<dbReference type="GO" id="GO:0003677">
    <property type="term" value="F:DNA binding"/>
    <property type="evidence" value="ECO:0007669"/>
    <property type="project" value="UniProtKB-KW"/>
</dbReference>
<name>C9KJC0_9FIRM</name>
<dbReference type="InterPro" id="IPR050090">
    <property type="entry name" value="Tyrosine_recombinase_XerCD"/>
</dbReference>
<reference evidence="5" key="1">
    <citation type="submission" date="2009-09" db="EMBL/GenBank/DDBJ databases">
        <authorList>
            <person name="Weinstock G."/>
            <person name="Sodergren E."/>
            <person name="Clifton S."/>
            <person name="Fulton L."/>
            <person name="Fulton B."/>
            <person name="Courtney L."/>
            <person name="Fronick C."/>
            <person name="Harrison M."/>
            <person name="Strong C."/>
            <person name="Farmer C."/>
            <person name="Delahaunty K."/>
            <person name="Markovic C."/>
            <person name="Hall O."/>
            <person name="Minx P."/>
            <person name="Tomlinson C."/>
            <person name="Mitreva M."/>
            <person name="Nelson J."/>
            <person name="Hou S."/>
            <person name="Wollam A."/>
            <person name="Pepin K.H."/>
            <person name="Johnson M."/>
            <person name="Bhonagiri V."/>
            <person name="Nash W.E."/>
            <person name="Warren W."/>
            <person name="Chinwalla A."/>
            <person name="Mardis E.R."/>
            <person name="Wilson R.K."/>
        </authorList>
    </citation>
    <scope>NUCLEOTIDE SEQUENCE [LARGE SCALE GENOMIC DNA]</scope>
    <source>
        <strain evidence="5">DSM 20544</strain>
    </source>
</reference>